<reference evidence="2 3" key="1">
    <citation type="submission" date="2013-02" db="EMBL/GenBank/DDBJ databases">
        <title>Genome sequence of Candida maltosa Xu316, a potential industrial strain for xylitol and ethanol production.</title>
        <authorList>
            <person name="Yu J."/>
            <person name="Wang Q."/>
            <person name="Geng X."/>
            <person name="Bao W."/>
            <person name="He P."/>
            <person name="Cai J."/>
        </authorList>
    </citation>
    <scope>NUCLEOTIDE SEQUENCE [LARGE SCALE GENOMIC DNA]</scope>
    <source>
        <strain evidence="3">Xu316</strain>
    </source>
</reference>
<feature type="compositionally biased region" description="Low complexity" evidence="1">
    <location>
        <begin position="328"/>
        <end position="339"/>
    </location>
</feature>
<dbReference type="eggNOG" id="ENOG502QQDI">
    <property type="taxonomic scope" value="Eukaryota"/>
</dbReference>
<name>M3JWK7_CANMX</name>
<feature type="compositionally biased region" description="Basic and acidic residues" evidence="1">
    <location>
        <begin position="11"/>
        <end position="21"/>
    </location>
</feature>
<dbReference type="STRING" id="1245528.M3JWK7"/>
<feature type="compositionally biased region" description="Low complexity" evidence="1">
    <location>
        <begin position="106"/>
        <end position="115"/>
    </location>
</feature>
<gene>
    <name evidence="2" type="ORF">G210_2363</name>
</gene>
<evidence type="ECO:0000313" key="2">
    <source>
        <dbReference type="EMBL" id="EMG47330.1"/>
    </source>
</evidence>
<organism evidence="2 3">
    <name type="scientific">Candida maltosa (strain Xu316)</name>
    <name type="common">Yeast</name>
    <dbReference type="NCBI Taxonomy" id="1245528"/>
    <lineage>
        <taxon>Eukaryota</taxon>
        <taxon>Fungi</taxon>
        <taxon>Dikarya</taxon>
        <taxon>Ascomycota</taxon>
        <taxon>Saccharomycotina</taxon>
        <taxon>Pichiomycetes</taxon>
        <taxon>Debaryomycetaceae</taxon>
        <taxon>Candida/Lodderomyces clade</taxon>
        <taxon>Candida</taxon>
    </lineage>
</organism>
<dbReference type="AlphaFoldDB" id="M3JWK7"/>
<feature type="compositionally biased region" description="Low complexity" evidence="1">
    <location>
        <begin position="130"/>
        <end position="146"/>
    </location>
</feature>
<feature type="region of interest" description="Disordered" evidence="1">
    <location>
        <begin position="1"/>
        <end position="178"/>
    </location>
</feature>
<dbReference type="EMBL" id="AOGT01001619">
    <property type="protein sequence ID" value="EMG47330.1"/>
    <property type="molecule type" value="Genomic_DNA"/>
</dbReference>
<keyword evidence="3" id="KW-1185">Reference proteome</keyword>
<feature type="region of interest" description="Disordered" evidence="1">
    <location>
        <begin position="212"/>
        <end position="345"/>
    </location>
</feature>
<feature type="non-terminal residue" evidence="2">
    <location>
        <position position="345"/>
    </location>
</feature>
<evidence type="ECO:0000256" key="1">
    <source>
        <dbReference type="SAM" id="MobiDB-lite"/>
    </source>
</evidence>
<feature type="non-terminal residue" evidence="2">
    <location>
        <position position="1"/>
    </location>
</feature>
<dbReference type="Proteomes" id="UP000011777">
    <property type="component" value="Unassembled WGS sequence"/>
</dbReference>
<feature type="compositionally biased region" description="Basic and acidic residues" evidence="1">
    <location>
        <begin position="212"/>
        <end position="311"/>
    </location>
</feature>
<feature type="compositionally biased region" description="Low complexity" evidence="1">
    <location>
        <begin position="34"/>
        <end position="62"/>
    </location>
</feature>
<protein>
    <submittedName>
        <fullName evidence="2">Uncharacterized protein</fullName>
    </submittedName>
</protein>
<comment type="caution">
    <text evidence="2">The sequence shown here is derived from an EMBL/GenBank/DDBJ whole genome shotgun (WGS) entry which is preliminary data.</text>
</comment>
<proteinExistence type="predicted"/>
<accession>M3JWK7</accession>
<sequence length="345" mass="39333">AATSPRVASSKKVEEKNDYKRLKVPNSPTASQTSAKKQQFAQPQQQPSSSQQLQSKNSPPSSIRFNENVQTVYVEKSAKQNSTYAQPKQTKQPPKSKEQTEAEFYAAAMKAAMKKVYGDRDPNQQPPQPAQQLAEPIQLQEEQPPQETRKSKFGFIPLTPKLGSKGRTSSMTSDVEENFRRSQVVAPAPVAVPIPESVQEVPTNYEYNNHHREFAIHSMRESPKSSSSRKERVREEKRLAREHAKEQALENKRLAKQQAEEEKQRAKEEEAEARRLAKEQAEEEKRQAEEQKRLAKEQAEEEKRQAKEFKKEKKKFGFLNNFSRRRSSTSTHSVGSASRTSQIGQ</sequence>
<evidence type="ECO:0000313" key="3">
    <source>
        <dbReference type="Proteomes" id="UP000011777"/>
    </source>
</evidence>
<dbReference type="HOGENOM" id="CLU_805500_0_0_1"/>